<dbReference type="SUPFAM" id="SSF64005">
    <property type="entry name" value="Undecaprenyl diphosphate synthase"/>
    <property type="match status" value="1"/>
</dbReference>
<name>A0A1V9XFZ9_9ACAR</name>
<dbReference type="GO" id="GO:0016765">
    <property type="term" value="F:transferase activity, transferring alkyl or aryl (other than methyl) groups"/>
    <property type="evidence" value="ECO:0007669"/>
    <property type="project" value="InterPro"/>
</dbReference>
<dbReference type="Proteomes" id="UP000192247">
    <property type="component" value="Unassembled WGS sequence"/>
</dbReference>
<dbReference type="OrthoDB" id="19639at2759"/>
<reference evidence="1 2" key="1">
    <citation type="journal article" date="2017" name="Gigascience">
        <title>Draft genome of the honey bee ectoparasitic mite, Tropilaelaps mercedesae, is shaped by the parasitic life history.</title>
        <authorList>
            <person name="Dong X."/>
            <person name="Armstrong S.D."/>
            <person name="Xia D."/>
            <person name="Makepeace B.L."/>
            <person name="Darby A.C."/>
            <person name="Kadowaki T."/>
        </authorList>
    </citation>
    <scope>NUCLEOTIDE SEQUENCE [LARGE SCALE GENOMIC DNA]</scope>
    <source>
        <strain evidence="1">Wuxi-XJTLU</strain>
    </source>
</reference>
<protein>
    <submittedName>
        <fullName evidence="1">Nogo-B receptor-like</fullName>
    </submittedName>
</protein>
<feature type="non-terminal residue" evidence="1">
    <location>
        <position position="1"/>
    </location>
</feature>
<evidence type="ECO:0000313" key="2">
    <source>
        <dbReference type="Proteomes" id="UP000192247"/>
    </source>
</evidence>
<dbReference type="AlphaFoldDB" id="A0A1V9XFZ9"/>
<dbReference type="EMBL" id="MNPL01011986">
    <property type="protein sequence ID" value="OQR72341.1"/>
    <property type="molecule type" value="Genomic_DNA"/>
</dbReference>
<accession>A0A1V9XFZ9</accession>
<organism evidence="1 2">
    <name type="scientific">Tropilaelaps mercedesae</name>
    <dbReference type="NCBI Taxonomy" id="418985"/>
    <lineage>
        <taxon>Eukaryota</taxon>
        <taxon>Metazoa</taxon>
        <taxon>Ecdysozoa</taxon>
        <taxon>Arthropoda</taxon>
        <taxon>Chelicerata</taxon>
        <taxon>Arachnida</taxon>
        <taxon>Acari</taxon>
        <taxon>Parasitiformes</taxon>
        <taxon>Mesostigmata</taxon>
        <taxon>Gamasina</taxon>
        <taxon>Dermanyssoidea</taxon>
        <taxon>Laelapidae</taxon>
        <taxon>Tropilaelaps</taxon>
    </lineage>
</organism>
<comment type="caution">
    <text evidence="1">The sequence shown here is derived from an EMBL/GenBank/DDBJ whole genome shotgun (WGS) entry which is preliminary data.</text>
</comment>
<dbReference type="InParanoid" id="A0A1V9XFZ9"/>
<proteinExistence type="predicted"/>
<dbReference type="InterPro" id="IPR036424">
    <property type="entry name" value="UPP_synth-like_sf"/>
</dbReference>
<gene>
    <name evidence="1" type="ORF">BIW11_10448</name>
</gene>
<sequence length="157" mass="17586">VQSILNAGEEYKKNVPKHICLAILEEKLNFEDISRMAVWCHALGAKYISFFDPLGTLMGSSKVLEEELKKKFFECRIPKDEMVFLQPGEKFNSLNVDNDATVARILDVKDGQKKAGDVISSILNDAISNKENPLSNVNEFSVLDIEARLIGKLLCII</sequence>
<evidence type="ECO:0000313" key="1">
    <source>
        <dbReference type="EMBL" id="OQR72341.1"/>
    </source>
</evidence>
<keyword evidence="1" id="KW-0675">Receptor</keyword>
<keyword evidence="2" id="KW-1185">Reference proteome</keyword>